<keyword evidence="3" id="KW-1185">Reference proteome</keyword>
<keyword evidence="1" id="KW-0812">Transmembrane</keyword>
<keyword evidence="1" id="KW-0472">Membrane</keyword>
<accession>A0ABY2TSS1</accession>
<feature type="transmembrane region" description="Helical" evidence="1">
    <location>
        <begin position="9"/>
        <end position="27"/>
    </location>
</feature>
<organism evidence="2 3">
    <name type="scientific">Brachyspira catarrhinii</name>
    <dbReference type="NCBI Taxonomy" id="2528966"/>
    <lineage>
        <taxon>Bacteria</taxon>
        <taxon>Pseudomonadati</taxon>
        <taxon>Spirochaetota</taxon>
        <taxon>Spirochaetia</taxon>
        <taxon>Brachyspirales</taxon>
        <taxon>Brachyspiraceae</taxon>
        <taxon>Brachyspira</taxon>
    </lineage>
</organism>
<evidence type="ECO:0008006" key="4">
    <source>
        <dbReference type="Google" id="ProtNLM"/>
    </source>
</evidence>
<proteinExistence type="predicted"/>
<dbReference type="RefSeq" id="WP_137997707.1">
    <property type="nucleotide sequence ID" value="NZ_SJDU01000051.1"/>
</dbReference>
<reference evidence="2 3" key="1">
    <citation type="journal article" date="2019" name="Anaerobe">
        <title>Brachyspira catarrhinii sp. nov., an anaerobic intestinal spirochaete isolated from vervet monkeys may have been misidentified as Brachyspira aalborgi in previous studies.</title>
        <authorList>
            <person name="Phillips N.D."/>
            <person name="La T."/>
            <person name="Hampson D.J."/>
        </authorList>
    </citation>
    <scope>NUCLEOTIDE SEQUENCE [LARGE SCALE GENOMIC DNA]</scope>
    <source>
        <strain evidence="2 3">Z12</strain>
    </source>
</reference>
<evidence type="ECO:0000313" key="2">
    <source>
        <dbReference type="EMBL" id="TKZ35814.1"/>
    </source>
</evidence>
<evidence type="ECO:0000256" key="1">
    <source>
        <dbReference type="SAM" id="Phobius"/>
    </source>
</evidence>
<sequence length="349" mass="39037">MKNSPIFKIAFYIVIIIIINSFLYLTAFSQTNLNNFFAGDFSTNSILARGFAQERQFVSVNLLPRHSAIFPPFVNSLMRNIDTFAGLAKMNLNDIKISDSVSAKDILNNVDIKGNFWYIPDISYTFLFNRVVGIEAGMGVHSVSYSVNIPRDKMSGILDGLLGNVSDLPVSIPALVRGFQGDNIYFKASLYYIPIHVGVKIITGKTQKLINTFRLGLETVVYNMDVENIFSGEKSARHSAEATVYLSYELGWQIDLFPNKNWRVKPYIDFSLFEIGFYIRGAAKGIYEDISSSVYRLTDASALGSSVTDMMGSFNGITLPEWSSFSKAVGFVTSLKIAIFPRFGFTIRF</sequence>
<dbReference type="EMBL" id="SJDU01000051">
    <property type="protein sequence ID" value="TKZ35814.1"/>
    <property type="molecule type" value="Genomic_DNA"/>
</dbReference>
<keyword evidence="1" id="KW-1133">Transmembrane helix</keyword>
<comment type="caution">
    <text evidence="2">The sequence shown here is derived from an EMBL/GenBank/DDBJ whole genome shotgun (WGS) entry which is preliminary data.</text>
</comment>
<gene>
    <name evidence="2" type="ORF">EZH24_03305</name>
</gene>
<evidence type="ECO:0000313" key="3">
    <source>
        <dbReference type="Proteomes" id="UP000310168"/>
    </source>
</evidence>
<dbReference type="Proteomes" id="UP000310168">
    <property type="component" value="Unassembled WGS sequence"/>
</dbReference>
<name>A0ABY2TSS1_9SPIR</name>
<protein>
    <recommendedName>
        <fullName evidence="4">Cell surface protein</fullName>
    </recommendedName>
</protein>